<feature type="domain" description="Ferritin-like diiron" evidence="10">
    <location>
        <begin position="3"/>
        <end position="146"/>
    </location>
</feature>
<dbReference type="OrthoDB" id="9799749at2"/>
<dbReference type="PANTHER" id="PTHR43865">
    <property type="entry name" value="RUBRERYTHRIN-RELATED"/>
    <property type="match status" value="1"/>
</dbReference>
<keyword evidence="4" id="KW-0249">Electron transport</keyword>
<dbReference type="InterPro" id="IPR003251">
    <property type="entry name" value="Rr_diiron-bd_dom"/>
</dbReference>
<evidence type="ECO:0000256" key="1">
    <source>
        <dbReference type="ARBA" id="ARBA00001965"/>
    </source>
</evidence>
<reference evidence="12" key="1">
    <citation type="submission" date="2017-04" db="EMBL/GenBank/DDBJ databases">
        <authorList>
            <person name="Varghese N."/>
            <person name="Submissions S."/>
        </authorList>
    </citation>
    <scope>NUCLEOTIDE SEQUENCE [LARGE SCALE GENOMIC DNA]</scope>
    <source>
        <strain evidence="12">K3S</strain>
    </source>
</reference>
<dbReference type="EMBL" id="FWZU01000004">
    <property type="protein sequence ID" value="SMF26059.1"/>
    <property type="molecule type" value="Genomic_DNA"/>
</dbReference>
<evidence type="ECO:0000256" key="8">
    <source>
        <dbReference type="ARBA" id="ARBA00069213"/>
    </source>
</evidence>
<keyword evidence="12" id="KW-1185">Reference proteome</keyword>
<comment type="function">
    <text evidence="6">May provide oxidative stress protection via catalytic reduction of intracellular hydrogen peroxide.</text>
</comment>
<dbReference type="InterPro" id="IPR024934">
    <property type="entry name" value="Rubredoxin-like_dom"/>
</dbReference>
<keyword evidence="3" id="KW-0479">Metal-binding</keyword>
<dbReference type="STRING" id="1519643.SAMN06295933_2531"/>
<comment type="cofactor">
    <cofactor evidence="1">
        <name>Fe(3+)</name>
        <dbReference type="ChEBI" id="CHEBI:29034"/>
    </cofactor>
</comment>
<organism evidence="11 12">
    <name type="scientific">Desulfovibrio gilichinskyi</name>
    <dbReference type="NCBI Taxonomy" id="1519643"/>
    <lineage>
        <taxon>Bacteria</taxon>
        <taxon>Pseudomonadati</taxon>
        <taxon>Thermodesulfobacteriota</taxon>
        <taxon>Desulfovibrionia</taxon>
        <taxon>Desulfovibrionales</taxon>
        <taxon>Desulfovibrionaceae</taxon>
        <taxon>Desulfovibrio</taxon>
    </lineage>
</organism>
<evidence type="ECO:0000259" key="10">
    <source>
        <dbReference type="PROSITE" id="PS50905"/>
    </source>
</evidence>
<dbReference type="CDD" id="cd01041">
    <property type="entry name" value="Rubrerythrin"/>
    <property type="match status" value="1"/>
</dbReference>
<dbReference type="CDD" id="cd00729">
    <property type="entry name" value="rubredoxin_SM"/>
    <property type="match status" value="1"/>
</dbReference>
<evidence type="ECO:0000313" key="11">
    <source>
        <dbReference type="EMBL" id="SMF26059.1"/>
    </source>
</evidence>
<dbReference type="GO" id="GO:0005506">
    <property type="term" value="F:iron ion binding"/>
    <property type="evidence" value="ECO:0007669"/>
    <property type="project" value="InterPro"/>
</dbReference>
<evidence type="ECO:0000256" key="2">
    <source>
        <dbReference type="ARBA" id="ARBA00022448"/>
    </source>
</evidence>
<evidence type="ECO:0000256" key="3">
    <source>
        <dbReference type="ARBA" id="ARBA00022723"/>
    </source>
</evidence>
<dbReference type="Pfam" id="PF02915">
    <property type="entry name" value="Rubrerythrin"/>
    <property type="match status" value="1"/>
</dbReference>
<evidence type="ECO:0000256" key="6">
    <source>
        <dbReference type="ARBA" id="ARBA00055868"/>
    </source>
</evidence>
<comment type="subunit">
    <text evidence="7">Homodimer. Possesses two rubredoxin-like centers and two non-sulfur oxo-bridged di-iron centers per dimer.</text>
</comment>
<dbReference type="PROSITE" id="PS50903">
    <property type="entry name" value="RUBREDOXIN_LIKE"/>
    <property type="match status" value="1"/>
</dbReference>
<gene>
    <name evidence="11" type="ORF">SAMN06295933_2531</name>
</gene>
<dbReference type="InterPro" id="IPR009078">
    <property type="entry name" value="Ferritin-like_SF"/>
</dbReference>
<sequence>MAGLKGSRTEKNILTAFAGESQARNRYTYFASQAKKDGFVQIANIFEETANQEKEHAKRLFKLLEGGAVEVSASFPAGVVGTTADNLLAAAAGENEEWQHMYPSFAKIAEEEGFTTIAAIFRAIAVAEEFHEKRYLTLAKNIKDGKVFVKDSSVVWQCQNCSYIHTGNEAPRQCPACAHPQAHFQLVSENY</sequence>
<protein>
    <recommendedName>
        <fullName evidence="8">Rubrerythrin</fullName>
    </recommendedName>
</protein>
<dbReference type="InterPro" id="IPR009040">
    <property type="entry name" value="Ferritin-like_diiron"/>
</dbReference>
<dbReference type="Pfam" id="PF21349">
    <property type="entry name" value="RUBY_RBDX"/>
    <property type="match status" value="1"/>
</dbReference>
<dbReference type="AlphaFoldDB" id="A0A1X7E2Z1"/>
<accession>A0A1X7E2Z1</accession>
<dbReference type="GO" id="GO:0016491">
    <property type="term" value="F:oxidoreductase activity"/>
    <property type="evidence" value="ECO:0007669"/>
    <property type="project" value="InterPro"/>
</dbReference>
<dbReference type="PROSITE" id="PS50905">
    <property type="entry name" value="FERRITIN_LIKE"/>
    <property type="match status" value="1"/>
</dbReference>
<proteinExistence type="predicted"/>
<feature type="domain" description="Rubredoxin-like" evidence="9">
    <location>
        <begin position="153"/>
        <end position="187"/>
    </location>
</feature>
<dbReference type="Gene3D" id="2.20.28.10">
    <property type="match status" value="1"/>
</dbReference>
<dbReference type="NCBIfam" id="NF045767">
    <property type="entry name" value="RuberyRbr"/>
    <property type="match status" value="1"/>
</dbReference>
<dbReference type="PANTHER" id="PTHR43865:SF1">
    <property type="entry name" value="RUBRERYTHRIN-RELATED"/>
    <property type="match status" value="1"/>
</dbReference>
<evidence type="ECO:0000259" key="9">
    <source>
        <dbReference type="PROSITE" id="PS50903"/>
    </source>
</evidence>
<dbReference type="Proteomes" id="UP000192906">
    <property type="component" value="Unassembled WGS sequence"/>
</dbReference>
<dbReference type="Gene3D" id="1.20.1260.10">
    <property type="match status" value="1"/>
</dbReference>
<dbReference type="InterPro" id="IPR052364">
    <property type="entry name" value="Rubrerythrin"/>
</dbReference>
<dbReference type="InterPro" id="IPR012347">
    <property type="entry name" value="Ferritin-like"/>
</dbReference>
<evidence type="ECO:0000256" key="5">
    <source>
        <dbReference type="ARBA" id="ARBA00023004"/>
    </source>
</evidence>
<name>A0A1X7E2Z1_9BACT</name>
<evidence type="ECO:0000256" key="7">
    <source>
        <dbReference type="ARBA" id="ARBA00063441"/>
    </source>
</evidence>
<dbReference type="FunFam" id="2.20.28.10:FF:000018">
    <property type="entry name" value="Rubrerythrin"/>
    <property type="match status" value="1"/>
</dbReference>
<dbReference type="SUPFAM" id="SSF47240">
    <property type="entry name" value="Ferritin-like"/>
    <property type="match status" value="1"/>
</dbReference>
<dbReference type="InterPro" id="IPR048574">
    <property type="entry name" value="RUBY_RBDX"/>
</dbReference>
<keyword evidence="5" id="KW-0408">Iron</keyword>
<evidence type="ECO:0000256" key="4">
    <source>
        <dbReference type="ARBA" id="ARBA00022982"/>
    </source>
</evidence>
<dbReference type="RefSeq" id="WP_085102756.1">
    <property type="nucleotide sequence ID" value="NZ_FWZU01000004.1"/>
</dbReference>
<keyword evidence="2" id="KW-0813">Transport</keyword>
<dbReference type="SUPFAM" id="SSF57802">
    <property type="entry name" value="Rubredoxin-like"/>
    <property type="match status" value="1"/>
</dbReference>
<evidence type="ECO:0000313" key="12">
    <source>
        <dbReference type="Proteomes" id="UP000192906"/>
    </source>
</evidence>